<feature type="domain" description="DUF4935" evidence="1">
    <location>
        <begin position="10"/>
        <end position="176"/>
    </location>
</feature>
<evidence type="ECO:0000259" key="1">
    <source>
        <dbReference type="Pfam" id="PF16289"/>
    </source>
</evidence>
<name>A0A117RN67_9ACTN</name>
<proteinExistence type="predicted"/>
<evidence type="ECO:0000313" key="3">
    <source>
        <dbReference type="Proteomes" id="UP000053429"/>
    </source>
</evidence>
<gene>
    <name evidence="2" type="ORF">AQJ67_24775</name>
</gene>
<dbReference type="EMBL" id="LMWY01000029">
    <property type="protein sequence ID" value="KUO00077.1"/>
    <property type="molecule type" value="Genomic_DNA"/>
</dbReference>
<dbReference type="InterPro" id="IPR032557">
    <property type="entry name" value="DUF4935"/>
</dbReference>
<keyword evidence="3" id="KW-1185">Reference proteome</keyword>
<dbReference type="RefSeq" id="WP_062721276.1">
    <property type="nucleotide sequence ID" value="NZ_KQ948931.1"/>
</dbReference>
<accession>A0A117RN67</accession>
<reference evidence="2 3" key="1">
    <citation type="submission" date="2015-10" db="EMBL/GenBank/DDBJ databases">
        <title>Draft genome sequence of Streptomyces caeruleatus NRRL B-24802, type strain for the species Streptomyces caeruleatus.</title>
        <authorList>
            <person name="Ruckert C."/>
            <person name="Winkler A."/>
            <person name="Kalinowski J."/>
            <person name="Kampfer P."/>
            <person name="Glaeser S."/>
        </authorList>
    </citation>
    <scope>NUCLEOTIDE SEQUENCE [LARGE SCALE GENOMIC DNA]</scope>
    <source>
        <strain evidence="2 3">NRRL B-24802</strain>
    </source>
</reference>
<sequence length="413" mass="46024">MRETEPLALIILDTNILTKSGIDSATTDLVKIIRASGIERVAVPWVVLEELTAHRAVPYRRKYEAAEAALRSLTEGTPWPIRVPLPQMDLQRFQEEWREKWLDVVDLVPTSEAALKQALIREANLLPPCKQVTINEGGDTAKIGGRDAAIWLTAVEYARENPDETVYFVSKNTTDFGDGDAFPYPMNEDLADIEDRFVLLTTWHALVEKFAQQTDDADEAAVRSILQAPESLSAIEAEAIRLMLVPPSLEGPGFEGTMGFFVEGEGTLLDTDTVRVLGWAVPPFVAFDQATDLKAYRIGDHVWCMATVRWVLSGPAALRNTLRIQGVGCIWETRVLVSTTNADARLTVLRSQGTRALPAGHFSVLSSELADYTNLISHERRWMEVQRLQLSGRRTVERLIAEGRLDVPLPPLR</sequence>
<dbReference type="OrthoDB" id="4015512at2"/>
<organism evidence="2 3">
    <name type="scientific">Streptomyces caeruleatus</name>
    <dbReference type="NCBI Taxonomy" id="661399"/>
    <lineage>
        <taxon>Bacteria</taxon>
        <taxon>Bacillati</taxon>
        <taxon>Actinomycetota</taxon>
        <taxon>Actinomycetes</taxon>
        <taxon>Kitasatosporales</taxon>
        <taxon>Streptomycetaceae</taxon>
        <taxon>Streptomyces</taxon>
    </lineage>
</organism>
<comment type="caution">
    <text evidence="2">The sequence shown here is derived from an EMBL/GenBank/DDBJ whole genome shotgun (WGS) entry which is preliminary data.</text>
</comment>
<protein>
    <recommendedName>
        <fullName evidence="1">DUF4935 domain-containing protein</fullName>
    </recommendedName>
</protein>
<dbReference type="Pfam" id="PF16289">
    <property type="entry name" value="PIN_12"/>
    <property type="match status" value="1"/>
</dbReference>
<dbReference type="Proteomes" id="UP000053429">
    <property type="component" value="Unassembled WGS sequence"/>
</dbReference>
<dbReference type="AlphaFoldDB" id="A0A117RN67"/>
<evidence type="ECO:0000313" key="2">
    <source>
        <dbReference type="EMBL" id="KUO00077.1"/>
    </source>
</evidence>